<comment type="caution">
    <text evidence="2">The sequence shown here is derived from an EMBL/GenBank/DDBJ whole genome shotgun (WGS) entry which is preliminary data.</text>
</comment>
<dbReference type="Gene3D" id="3.30.70.330">
    <property type="match status" value="1"/>
</dbReference>
<dbReference type="Proteomes" id="UP001150907">
    <property type="component" value="Unassembled WGS sequence"/>
</dbReference>
<dbReference type="GO" id="GO:0045292">
    <property type="term" value="P:mRNA cis splicing, via spliceosome"/>
    <property type="evidence" value="ECO:0007669"/>
    <property type="project" value="InterPro"/>
</dbReference>
<protein>
    <submittedName>
        <fullName evidence="2">Splicing factor 45</fullName>
    </submittedName>
</protein>
<sequence>MSLFSNLPPIETKGEDEGPQRSQAIGGGGGGGGTGSTVWARPEFAPNLRRPRALGKRPAAVVAEAAVPQLNPKHPHSMPQNPEALMTKWGAAMATAGSSKKLEQTGGVRGRRVSSSSHQPSDGPAAVVSLAEHLPSALSRARGGGRRASRTGFEPYAEYCPSAPNDYQAYRSWRVQQKNQPQAEEEEEDRVRDVGEPSARIVLTNMADEVDSDLEAETRQECEAFGEVVRCTALLSADEGGGDVGRFERVRVVVEFGELAAAVRAREALDQRFFAGRHISAQFV</sequence>
<dbReference type="InterPro" id="IPR040052">
    <property type="entry name" value="RBM17"/>
</dbReference>
<organism evidence="2 3">
    <name type="scientific">Coemansia thaxteri</name>
    <dbReference type="NCBI Taxonomy" id="2663907"/>
    <lineage>
        <taxon>Eukaryota</taxon>
        <taxon>Fungi</taxon>
        <taxon>Fungi incertae sedis</taxon>
        <taxon>Zoopagomycota</taxon>
        <taxon>Kickxellomycotina</taxon>
        <taxon>Kickxellomycetes</taxon>
        <taxon>Kickxellales</taxon>
        <taxon>Kickxellaceae</taxon>
        <taxon>Coemansia</taxon>
    </lineage>
</organism>
<dbReference type="OrthoDB" id="5411533at2759"/>
<evidence type="ECO:0000313" key="2">
    <source>
        <dbReference type="EMBL" id="KAJ2001323.1"/>
    </source>
</evidence>
<dbReference type="SUPFAM" id="SSF54928">
    <property type="entry name" value="RNA-binding domain, RBD"/>
    <property type="match status" value="1"/>
</dbReference>
<keyword evidence="3" id="KW-1185">Reference proteome</keyword>
<accession>A0A9W8BBE8</accession>
<feature type="compositionally biased region" description="Gly residues" evidence="1">
    <location>
        <begin position="25"/>
        <end position="35"/>
    </location>
</feature>
<dbReference type="EMBL" id="JANBQF010000421">
    <property type="protein sequence ID" value="KAJ2001323.1"/>
    <property type="molecule type" value="Genomic_DNA"/>
</dbReference>
<dbReference type="AlphaFoldDB" id="A0A9W8BBE8"/>
<dbReference type="GO" id="GO:0071011">
    <property type="term" value="C:precatalytic spliceosome"/>
    <property type="evidence" value="ECO:0007669"/>
    <property type="project" value="TreeGrafter"/>
</dbReference>
<dbReference type="PANTHER" id="PTHR13288:SF8">
    <property type="entry name" value="SPLICING FACTOR 45"/>
    <property type="match status" value="1"/>
</dbReference>
<gene>
    <name evidence="2" type="primary">RBM17</name>
    <name evidence="2" type="ORF">H4R26_004189</name>
</gene>
<feature type="region of interest" description="Disordered" evidence="1">
    <location>
        <begin position="1"/>
        <end position="60"/>
    </location>
</feature>
<dbReference type="PANTHER" id="PTHR13288">
    <property type="entry name" value="SPLICING FACTOR 45 SPF45"/>
    <property type="match status" value="1"/>
</dbReference>
<evidence type="ECO:0000313" key="3">
    <source>
        <dbReference type="Proteomes" id="UP001150907"/>
    </source>
</evidence>
<proteinExistence type="predicted"/>
<dbReference type="GO" id="GO:0003676">
    <property type="term" value="F:nucleic acid binding"/>
    <property type="evidence" value="ECO:0007669"/>
    <property type="project" value="InterPro"/>
</dbReference>
<dbReference type="InterPro" id="IPR035979">
    <property type="entry name" value="RBD_domain_sf"/>
</dbReference>
<feature type="region of interest" description="Disordered" evidence="1">
    <location>
        <begin position="95"/>
        <end position="126"/>
    </location>
</feature>
<name>A0A9W8BBE8_9FUNG</name>
<evidence type="ECO:0000256" key="1">
    <source>
        <dbReference type="SAM" id="MobiDB-lite"/>
    </source>
</evidence>
<dbReference type="InterPro" id="IPR012677">
    <property type="entry name" value="Nucleotide-bd_a/b_plait_sf"/>
</dbReference>
<reference evidence="2" key="1">
    <citation type="submission" date="2022-07" db="EMBL/GenBank/DDBJ databases">
        <title>Phylogenomic reconstructions and comparative analyses of Kickxellomycotina fungi.</title>
        <authorList>
            <person name="Reynolds N.K."/>
            <person name="Stajich J.E."/>
            <person name="Barry K."/>
            <person name="Grigoriev I.V."/>
            <person name="Crous P."/>
            <person name="Smith M.E."/>
        </authorList>
    </citation>
    <scope>NUCLEOTIDE SEQUENCE</scope>
    <source>
        <strain evidence="2">IMI 214461</strain>
    </source>
</reference>